<keyword evidence="7 9" id="KW-0443">Lipid metabolism</keyword>
<dbReference type="InterPro" id="IPR008278">
    <property type="entry name" value="4-PPantetheinyl_Trfase_dom"/>
</dbReference>
<comment type="subcellular location">
    <subcellularLocation>
        <location evidence="9">Cytoplasm</location>
    </subcellularLocation>
</comment>
<keyword evidence="2 9" id="KW-0808">Transferase</keyword>
<keyword evidence="3 9" id="KW-0479">Metal-binding</keyword>
<dbReference type="InterPro" id="IPR009081">
    <property type="entry name" value="PP-bd_ACP"/>
</dbReference>
<evidence type="ECO:0000256" key="3">
    <source>
        <dbReference type="ARBA" id="ARBA00022723"/>
    </source>
</evidence>
<evidence type="ECO:0000256" key="7">
    <source>
        <dbReference type="ARBA" id="ARBA00023098"/>
    </source>
</evidence>
<dbReference type="GO" id="GO:0008897">
    <property type="term" value="F:holo-[acyl-carrier-protein] synthase activity"/>
    <property type="evidence" value="ECO:0007669"/>
    <property type="project" value="UniProtKB-UniRule"/>
</dbReference>
<dbReference type="EC" id="2.7.8.7" evidence="9"/>
<keyword evidence="1 9" id="KW-0444">Lipid biosynthesis</keyword>
<dbReference type="SUPFAM" id="SSF47336">
    <property type="entry name" value="ACP-like"/>
    <property type="match status" value="1"/>
</dbReference>
<dbReference type="Pfam" id="PF01648">
    <property type="entry name" value="ACPS"/>
    <property type="match status" value="1"/>
</dbReference>
<evidence type="ECO:0000256" key="1">
    <source>
        <dbReference type="ARBA" id="ARBA00022516"/>
    </source>
</evidence>
<dbReference type="NCBIfam" id="TIGR00556">
    <property type="entry name" value="pantethn_trn"/>
    <property type="match status" value="1"/>
</dbReference>
<dbReference type="HAMAP" id="MF_00101">
    <property type="entry name" value="AcpS"/>
    <property type="match status" value="1"/>
</dbReference>
<dbReference type="InterPro" id="IPR004568">
    <property type="entry name" value="Ppantetheine-prot_Trfase_dom"/>
</dbReference>
<gene>
    <name evidence="9" type="primary">acpS</name>
    <name evidence="11" type="ORF">FHS29_000281</name>
</gene>
<accession>A0A841C992</accession>
<feature type="binding site" evidence="9">
    <location>
        <position position="9"/>
    </location>
    <ligand>
        <name>Mg(2+)</name>
        <dbReference type="ChEBI" id="CHEBI:18420"/>
    </ligand>
</feature>
<evidence type="ECO:0000256" key="8">
    <source>
        <dbReference type="ARBA" id="ARBA00023160"/>
    </source>
</evidence>
<keyword evidence="5 9" id="KW-0460">Magnesium</keyword>
<keyword evidence="9" id="KW-0963">Cytoplasm</keyword>
<evidence type="ECO:0000256" key="6">
    <source>
        <dbReference type="ARBA" id="ARBA00023027"/>
    </source>
</evidence>
<dbReference type="PROSITE" id="PS50075">
    <property type="entry name" value="CARRIER"/>
    <property type="match status" value="1"/>
</dbReference>
<comment type="caution">
    <text evidence="11">The sequence shown here is derived from an EMBL/GenBank/DDBJ whole genome shotgun (WGS) entry which is preliminary data.</text>
</comment>
<evidence type="ECO:0000313" key="11">
    <source>
        <dbReference type="EMBL" id="MBB5953711.1"/>
    </source>
</evidence>
<dbReference type="EMBL" id="JACHJN010000001">
    <property type="protein sequence ID" value="MBB5953711.1"/>
    <property type="molecule type" value="Genomic_DNA"/>
</dbReference>
<dbReference type="InterPro" id="IPR002582">
    <property type="entry name" value="ACPS"/>
</dbReference>
<dbReference type="GO" id="GO:0000287">
    <property type="term" value="F:magnesium ion binding"/>
    <property type="evidence" value="ECO:0007669"/>
    <property type="project" value="UniProtKB-UniRule"/>
</dbReference>
<dbReference type="RefSeq" id="WP_246439754.1">
    <property type="nucleotide sequence ID" value="NZ_JACHJN010000001.1"/>
</dbReference>
<protein>
    <recommendedName>
        <fullName evidence="9">Holo-[acyl-carrier-protein] synthase</fullName>
        <shortName evidence="9">Holo-ACP synthase</shortName>
        <ecNumber evidence="9">2.7.8.7</ecNumber>
    </recommendedName>
    <alternativeName>
        <fullName evidence="9">4'-phosphopantetheinyl transferase AcpS</fullName>
    </alternativeName>
</protein>
<name>A0A841C992_9PSEU</name>
<sequence length="214" mass="23051">MSIGRIGVDIVPLDRVRGLIASPALPRLLSESEFRLSSTADGLDPSGVAGRIAAKEAVFKLFHVAGQPMPWLTTEILRGPGGWPEVRLSGRAAHLARRAGLGHIAISITHDESYAIAVAAAVAPDRALPRGVVMPSPGIDKVRDWILGRHPERTEVGPDENLIESRLVDSLSFVELVYVIEDASGVEIDFDRIDLTDFQSVSAIDRAFFARGEG</sequence>
<reference evidence="11 12" key="1">
    <citation type="submission" date="2020-08" db="EMBL/GenBank/DDBJ databases">
        <title>Genomic Encyclopedia of Type Strains, Phase III (KMG-III): the genomes of soil and plant-associated and newly described type strains.</title>
        <authorList>
            <person name="Whitman W."/>
        </authorList>
    </citation>
    <scope>NUCLEOTIDE SEQUENCE [LARGE SCALE GENOMIC DNA]</scope>
    <source>
        <strain evidence="11 12">CECT 8640</strain>
    </source>
</reference>
<comment type="similarity">
    <text evidence="9">Belongs to the P-Pant transferase superfamily. AcpS family.</text>
</comment>
<dbReference type="InterPro" id="IPR037143">
    <property type="entry name" value="4-PPantetheinyl_Trfase_dom_sf"/>
</dbReference>
<dbReference type="AlphaFoldDB" id="A0A841C992"/>
<proteinExistence type="inferred from homology"/>
<keyword evidence="12" id="KW-1185">Reference proteome</keyword>
<dbReference type="GO" id="GO:0006633">
    <property type="term" value="P:fatty acid biosynthetic process"/>
    <property type="evidence" value="ECO:0007669"/>
    <property type="project" value="UniProtKB-UniRule"/>
</dbReference>
<keyword evidence="4 9" id="KW-0276">Fatty acid metabolism</keyword>
<evidence type="ECO:0000313" key="12">
    <source>
        <dbReference type="Proteomes" id="UP000547510"/>
    </source>
</evidence>
<evidence type="ECO:0000256" key="2">
    <source>
        <dbReference type="ARBA" id="ARBA00022679"/>
    </source>
</evidence>
<comment type="catalytic activity">
    <reaction evidence="9">
        <text>apo-[ACP] + CoA = holo-[ACP] + adenosine 3',5'-bisphosphate + H(+)</text>
        <dbReference type="Rhea" id="RHEA:12068"/>
        <dbReference type="Rhea" id="RHEA-COMP:9685"/>
        <dbReference type="Rhea" id="RHEA-COMP:9690"/>
        <dbReference type="ChEBI" id="CHEBI:15378"/>
        <dbReference type="ChEBI" id="CHEBI:29999"/>
        <dbReference type="ChEBI" id="CHEBI:57287"/>
        <dbReference type="ChEBI" id="CHEBI:58343"/>
        <dbReference type="ChEBI" id="CHEBI:64479"/>
        <dbReference type="EC" id="2.7.8.7"/>
    </reaction>
</comment>
<comment type="cofactor">
    <cofactor evidence="9">
        <name>Mg(2+)</name>
        <dbReference type="ChEBI" id="CHEBI:18420"/>
    </cofactor>
</comment>
<dbReference type="Gene3D" id="1.10.1200.10">
    <property type="entry name" value="ACP-like"/>
    <property type="match status" value="1"/>
</dbReference>
<evidence type="ECO:0000256" key="9">
    <source>
        <dbReference type="HAMAP-Rule" id="MF_00101"/>
    </source>
</evidence>
<evidence type="ECO:0000259" key="10">
    <source>
        <dbReference type="PROSITE" id="PS50075"/>
    </source>
</evidence>
<dbReference type="SUPFAM" id="SSF56214">
    <property type="entry name" value="4'-phosphopantetheinyl transferase"/>
    <property type="match status" value="1"/>
</dbReference>
<evidence type="ECO:0000256" key="5">
    <source>
        <dbReference type="ARBA" id="ARBA00022842"/>
    </source>
</evidence>
<dbReference type="GO" id="GO:0005737">
    <property type="term" value="C:cytoplasm"/>
    <property type="evidence" value="ECO:0007669"/>
    <property type="project" value="UniProtKB-SubCell"/>
</dbReference>
<organism evidence="11 12">
    <name type="scientific">Saccharothrix tamanrassetensis</name>
    <dbReference type="NCBI Taxonomy" id="1051531"/>
    <lineage>
        <taxon>Bacteria</taxon>
        <taxon>Bacillati</taxon>
        <taxon>Actinomycetota</taxon>
        <taxon>Actinomycetes</taxon>
        <taxon>Pseudonocardiales</taxon>
        <taxon>Pseudonocardiaceae</taxon>
        <taxon>Saccharothrix</taxon>
    </lineage>
</organism>
<feature type="domain" description="Carrier" evidence="10">
    <location>
        <begin position="133"/>
        <end position="212"/>
    </location>
</feature>
<evidence type="ECO:0000256" key="4">
    <source>
        <dbReference type="ARBA" id="ARBA00022832"/>
    </source>
</evidence>
<keyword evidence="8 9" id="KW-0275">Fatty acid biosynthesis</keyword>
<comment type="function">
    <text evidence="9">Transfers the 4'-phosphopantetheine moiety from coenzyme A to a Ser of acyl-carrier-protein.</text>
</comment>
<feature type="binding site" evidence="9">
    <location>
        <position position="56"/>
    </location>
    <ligand>
        <name>Mg(2+)</name>
        <dbReference type="ChEBI" id="CHEBI:18420"/>
    </ligand>
</feature>
<dbReference type="Proteomes" id="UP000547510">
    <property type="component" value="Unassembled WGS sequence"/>
</dbReference>
<dbReference type="Gene3D" id="3.90.470.20">
    <property type="entry name" value="4'-phosphopantetheinyl transferase domain"/>
    <property type="match status" value="1"/>
</dbReference>
<keyword evidence="6" id="KW-0520">NAD</keyword>
<dbReference type="InterPro" id="IPR036736">
    <property type="entry name" value="ACP-like_sf"/>
</dbReference>